<evidence type="ECO:0000256" key="2">
    <source>
        <dbReference type="ARBA" id="ARBA00022741"/>
    </source>
</evidence>
<comment type="subcellular location">
    <subcellularLocation>
        <location evidence="5">Cytoplasm</location>
    </subcellularLocation>
</comment>
<dbReference type="Gene3D" id="3.40.50.300">
    <property type="entry name" value="P-loop containing nucleotide triphosphate hydrolases"/>
    <property type="match status" value="1"/>
</dbReference>
<keyword evidence="5" id="KW-0963">Cytoplasm</keyword>
<keyword evidence="4 5" id="KW-0173">Coenzyme A biosynthesis</keyword>
<evidence type="ECO:0000256" key="5">
    <source>
        <dbReference type="HAMAP-Rule" id="MF_00376"/>
    </source>
</evidence>
<dbReference type="NCBIfam" id="TIGR00152">
    <property type="entry name" value="dephospho-CoA kinase"/>
    <property type="match status" value="1"/>
</dbReference>
<dbReference type="PANTHER" id="PTHR10695">
    <property type="entry name" value="DEPHOSPHO-COA KINASE-RELATED"/>
    <property type="match status" value="1"/>
</dbReference>
<comment type="similarity">
    <text evidence="1 5">Belongs to the CoaE family.</text>
</comment>
<dbReference type="RefSeq" id="WP_155708463.1">
    <property type="nucleotide sequence ID" value="NZ_BMWU01000028.1"/>
</dbReference>
<evidence type="ECO:0000256" key="4">
    <source>
        <dbReference type="ARBA" id="ARBA00022993"/>
    </source>
</evidence>
<dbReference type="HAMAP" id="MF_00376">
    <property type="entry name" value="Dephospho_CoA_kinase"/>
    <property type="match status" value="1"/>
</dbReference>
<accession>A0A6I3XDB8</accession>
<feature type="binding site" evidence="5">
    <location>
        <begin position="30"/>
        <end position="35"/>
    </location>
    <ligand>
        <name>ATP</name>
        <dbReference type="ChEBI" id="CHEBI:30616"/>
    </ligand>
</feature>
<dbReference type="OrthoDB" id="9812943at2"/>
<dbReference type="InterPro" id="IPR027417">
    <property type="entry name" value="P-loop_NTPase"/>
</dbReference>
<reference evidence="7 8" key="1">
    <citation type="submission" date="2019-11" db="EMBL/GenBank/DDBJ databases">
        <title>Draft Genome Sequences of Six Type Strains of the Genus Massilia.</title>
        <authorList>
            <person name="Miess H."/>
            <person name="Frediansyah A."/>
            <person name="Goeker M."/>
            <person name="Gross H."/>
        </authorList>
    </citation>
    <scope>NUCLEOTIDE SEQUENCE [LARGE SCALE GENOMIC DNA]</scope>
    <source>
        <strain evidence="7 8">DSM 17513</strain>
    </source>
</reference>
<keyword evidence="8" id="KW-1185">Reference proteome</keyword>
<dbReference type="EMBL" id="WNWM01000002">
    <property type="protein sequence ID" value="MUI12530.1"/>
    <property type="molecule type" value="Genomic_DNA"/>
</dbReference>
<evidence type="ECO:0000313" key="8">
    <source>
        <dbReference type="Proteomes" id="UP000431684"/>
    </source>
</evidence>
<keyword evidence="2 5" id="KW-0547">Nucleotide-binding</keyword>
<comment type="catalytic activity">
    <reaction evidence="5">
        <text>3'-dephospho-CoA + ATP = ADP + CoA + H(+)</text>
        <dbReference type="Rhea" id="RHEA:18245"/>
        <dbReference type="ChEBI" id="CHEBI:15378"/>
        <dbReference type="ChEBI" id="CHEBI:30616"/>
        <dbReference type="ChEBI" id="CHEBI:57287"/>
        <dbReference type="ChEBI" id="CHEBI:57328"/>
        <dbReference type="ChEBI" id="CHEBI:456216"/>
        <dbReference type="EC" id="2.7.1.24"/>
    </reaction>
</comment>
<comment type="caution">
    <text evidence="7">The sequence shown here is derived from an EMBL/GenBank/DDBJ whole genome shotgun (WGS) entry which is preliminary data.</text>
</comment>
<dbReference type="GO" id="GO:0015937">
    <property type="term" value="P:coenzyme A biosynthetic process"/>
    <property type="evidence" value="ECO:0007669"/>
    <property type="project" value="UniProtKB-UniRule"/>
</dbReference>
<organism evidence="7 8">
    <name type="scientific">Pseudoduganella dura</name>
    <dbReference type="NCBI Taxonomy" id="321982"/>
    <lineage>
        <taxon>Bacteria</taxon>
        <taxon>Pseudomonadati</taxon>
        <taxon>Pseudomonadota</taxon>
        <taxon>Betaproteobacteria</taxon>
        <taxon>Burkholderiales</taxon>
        <taxon>Oxalobacteraceae</taxon>
        <taxon>Telluria group</taxon>
        <taxon>Pseudoduganella</taxon>
    </lineage>
</organism>
<evidence type="ECO:0000313" key="7">
    <source>
        <dbReference type="EMBL" id="MUI12530.1"/>
    </source>
</evidence>
<comment type="function">
    <text evidence="5">Catalyzes the phosphorylation of the 3'-hydroxyl group of dephosphocoenzyme A to form coenzyme A.</text>
</comment>
<keyword evidence="5 7" id="KW-0418">Kinase</keyword>
<dbReference type="EC" id="2.7.1.24" evidence="5 6"/>
<dbReference type="Pfam" id="PF01121">
    <property type="entry name" value="CoaE"/>
    <property type="match status" value="1"/>
</dbReference>
<name>A0A6I3XDB8_9BURK</name>
<evidence type="ECO:0000256" key="3">
    <source>
        <dbReference type="ARBA" id="ARBA00022840"/>
    </source>
</evidence>
<dbReference type="GO" id="GO:0005524">
    <property type="term" value="F:ATP binding"/>
    <property type="evidence" value="ECO:0007669"/>
    <property type="project" value="UniProtKB-UniRule"/>
</dbReference>
<sequence>MNGGLGGGVEGGVEVGTTRRFTVGLTGGIGSGKSVVARLFAGRGADIVDTDRIARSLTAPHGAAMPAVLAAFGDGFADAHGALDRAKMRALVFSEPDAKRRLEGILHPMIRDAVLAESLLGTGPYVIFDIPLLVESGTWKDRVDRVLVVDCPEAVQAARVVARSALPASQVQAIMAAQAPRQVRLAAADDVIDNGGELAALAPQVDRLHATYLTMAEEGVKNW</sequence>
<proteinExistence type="inferred from homology"/>
<dbReference type="PANTHER" id="PTHR10695:SF46">
    <property type="entry name" value="BIFUNCTIONAL COENZYME A SYNTHASE-RELATED"/>
    <property type="match status" value="1"/>
</dbReference>
<dbReference type="CDD" id="cd02022">
    <property type="entry name" value="DPCK"/>
    <property type="match status" value="1"/>
</dbReference>
<gene>
    <name evidence="5" type="primary">coaE</name>
    <name evidence="7" type="ORF">GJV26_08610</name>
</gene>
<keyword evidence="5 7" id="KW-0808">Transferase</keyword>
<dbReference type="PROSITE" id="PS51219">
    <property type="entry name" value="DPCK"/>
    <property type="match status" value="1"/>
</dbReference>
<protein>
    <recommendedName>
        <fullName evidence="5 6">Dephospho-CoA kinase</fullName>
        <ecNumber evidence="5 6">2.7.1.24</ecNumber>
    </recommendedName>
    <alternativeName>
        <fullName evidence="5">Dephosphocoenzyme A kinase</fullName>
    </alternativeName>
</protein>
<evidence type="ECO:0000256" key="6">
    <source>
        <dbReference type="NCBIfam" id="TIGR00152"/>
    </source>
</evidence>
<dbReference type="InterPro" id="IPR001977">
    <property type="entry name" value="Depp_CoAkinase"/>
</dbReference>
<dbReference type="UniPathway" id="UPA00241">
    <property type="reaction ID" value="UER00356"/>
</dbReference>
<dbReference type="SUPFAM" id="SSF52540">
    <property type="entry name" value="P-loop containing nucleoside triphosphate hydrolases"/>
    <property type="match status" value="1"/>
</dbReference>
<dbReference type="Proteomes" id="UP000431684">
    <property type="component" value="Unassembled WGS sequence"/>
</dbReference>
<keyword evidence="3 5" id="KW-0067">ATP-binding</keyword>
<dbReference type="GO" id="GO:0005737">
    <property type="term" value="C:cytoplasm"/>
    <property type="evidence" value="ECO:0007669"/>
    <property type="project" value="UniProtKB-SubCell"/>
</dbReference>
<evidence type="ECO:0000256" key="1">
    <source>
        <dbReference type="ARBA" id="ARBA00009018"/>
    </source>
</evidence>
<comment type="pathway">
    <text evidence="5">Cofactor biosynthesis; coenzyme A biosynthesis; CoA from (R)-pantothenate: step 5/5.</text>
</comment>
<dbReference type="AlphaFoldDB" id="A0A6I3XDB8"/>
<dbReference type="GO" id="GO:0004140">
    <property type="term" value="F:dephospho-CoA kinase activity"/>
    <property type="evidence" value="ECO:0007669"/>
    <property type="project" value="UniProtKB-UniRule"/>
</dbReference>